<organism evidence="3">
    <name type="scientific">Ajellomyces capsulatus (strain H88)</name>
    <name type="common">Darling's disease fungus</name>
    <name type="synonym">Histoplasma capsulatum</name>
    <dbReference type="NCBI Taxonomy" id="544711"/>
    <lineage>
        <taxon>Eukaryota</taxon>
        <taxon>Fungi</taxon>
        <taxon>Dikarya</taxon>
        <taxon>Ascomycota</taxon>
        <taxon>Pezizomycotina</taxon>
        <taxon>Eurotiomycetes</taxon>
        <taxon>Eurotiomycetidae</taxon>
        <taxon>Onygenales</taxon>
        <taxon>Ajellomycetaceae</taxon>
        <taxon>Histoplasma</taxon>
    </lineage>
</organism>
<gene>
    <name evidence="2" type="ORF">HCEG_01549</name>
</gene>
<dbReference type="Proteomes" id="UP000008142">
    <property type="component" value="Unassembled WGS sequence"/>
</dbReference>
<accession>F0U5V2</accession>
<evidence type="ECO:0000313" key="3">
    <source>
        <dbReference type="Proteomes" id="UP000008142"/>
    </source>
</evidence>
<dbReference type="AlphaFoldDB" id="F0U5V2"/>
<dbReference type="EMBL" id="DS990636">
    <property type="protein sequence ID" value="EGC42187.1"/>
    <property type="molecule type" value="Genomic_DNA"/>
</dbReference>
<evidence type="ECO:0000313" key="2">
    <source>
        <dbReference type="EMBL" id="EGC42187.1"/>
    </source>
</evidence>
<evidence type="ECO:0000256" key="1">
    <source>
        <dbReference type="SAM" id="MobiDB-lite"/>
    </source>
</evidence>
<proteinExistence type="predicted"/>
<sequence length="173" mass="19127">MLGGGLVEAAWRSGVWTPTVTERTGQSDATEICLEQRHRKAIRPTWERDETIGDGVGDGKRTVGRSSQEEDSEVEEMRSSRPRKEGRPYPGLAQLNGAREPSSAHVPSCTTRAGTAAEVTLTTLTNTPGVHKDTPLHALTPANSINSIRQKMHHFAQPACIQRYHYLVSYFYI</sequence>
<dbReference type="HOGENOM" id="CLU_1547105_0_0_1"/>
<name>F0U5V2_AJEC8</name>
<reference evidence="3" key="1">
    <citation type="submission" date="2008-07" db="EMBL/GenBank/DDBJ databases">
        <title>Annotation of Ajellomyces capsulatus strain H88.</title>
        <authorList>
            <person name="Champion M."/>
            <person name="Cuomo C."/>
            <person name="Ma L.-J."/>
            <person name="Henn M.R."/>
            <person name="Sil A."/>
            <person name="Goldman B."/>
            <person name="Young S.K."/>
            <person name="Kodira C.D."/>
            <person name="Zeng Q."/>
            <person name="Koehrsen M."/>
            <person name="Alvarado L."/>
            <person name="Berlin A."/>
            <person name="Borenstein D."/>
            <person name="Chen Z."/>
            <person name="Engels R."/>
            <person name="Freedman E."/>
            <person name="Gellesch M."/>
            <person name="Goldberg J."/>
            <person name="Griggs A."/>
            <person name="Gujja S."/>
            <person name="Heiman D."/>
            <person name="Hepburn T."/>
            <person name="Howarth C."/>
            <person name="Jen D."/>
            <person name="Larson L."/>
            <person name="Lewis B."/>
            <person name="Mehta T."/>
            <person name="Park D."/>
            <person name="Pearson M."/>
            <person name="Roberts A."/>
            <person name="Saif S."/>
            <person name="Shea T."/>
            <person name="Shenoy N."/>
            <person name="Sisk P."/>
            <person name="Stolte C."/>
            <person name="Sykes S."/>
            <person name="Walk T."/>
            <person name="White J."/>
            <person name="Yandava C."/>
            <person name="Klein B."/>
            <person name="McEwen J.G."/>
            <person name="Puccia R."/>
            <person name="Goldman G.H."/>
            <person name="Felipe M.S."/>
            <person name="Nino-Vega G."/>
            <person name="San-Blas G."/>
            <person name="Taylor J."/>
            <person name="Mendoza L."/>
            <person name="Galagan J."/>
            <person name="Nusbaum C."/>
            <person name="Birren B."/>
        </authorList>
    </citation>
    <scope>NUCLEOTIDE SEQUENCE [LARGE SCALE GENOMIC DNA]</scope>
    <source>
        <strain evidence="3">H88</strain>
    </source>
</reference>
<feature type="compositionally biased region" description="Basic and acidic residues" evidence="1">
    <location>
        <begin position="45"/>
        <end position="61"/>
    </location>
</feature>
<protein>
    <submittedName>
        <fullName evidence="2">Predicted protein</fullName>
    </submittedName>
</protein>
<feature type="region of interest" description="Disordered" evidence="1">
    <location>
        <begin position="44"/>
        <end position="108"/>
    </location>
</feature>
<feature type="compositionally biased region" description="Basic and acidic residues" evidence="1">
    <location>
        <begin position="75"/>
        <end position="87"/>
    </location>
</feature>